<proteinExistence type="inferred from homology"/>
<evidence type="ECO:0000256" key="8">
    <source>
        <dbReference type="ARBA" id="ARBA00023136"/>
    </source>
</evidence>
<comment type="caution">
    <text evidence="12">The sequence shown here is derived from an EMBL/GenBank/DDBJ whole genome shotgun (WGS) entry which is preliminary data.</text>
</comment>
<feature type="chain" id="PRO_5040126141" description="Mannosyltransferase" evidence="11">
    <location>
        <begin position="23"/>
        <end position="477"/>
    </location>
</feature>
<dbReference type="GO" id="GO:0005789">
    <property type="term" value="C:endoplasmic reticulum membrane"/>
    <property type="evidence" value="ECO:0007669"/>
    <property type="project" value="UniProtKB-SubCell"/>
</dbReference>
<feature type="transmembrane region" description="Helical" evidence="10">
    <location>
        <begin position="180"/>
        <end position="200"/>
    </location>
</feature>
<dbReference type="InterPro" id="IPR005599">
    <property type="entry name" value="GPI_mannosylTrfase"/>
</dbReference>
<evidence type="ECO:0000256" key="11">
    <source>
        <dbReference type="SAM" id="SignalP"/>
    </source>
</evidence>
<keyword evidence="7 10" id="KW-1133">Transmembrane helix</keyword>
<comment type="caution">
    <text evidence="10">Lacks conserved residue(s) required for the propagation of feature annotation.</text>
</comment>
<evidence type="ECO:0000256" key="6">
    <source>
        <dbReference type="ARBA" id="ARBA00022824"/>
    </source>
</evidence>
<feature type="transmembrane region" description="Helical" evidence="10">
    <location>
        <begin position="287"/>
        <end position="306"/>
    </location>
</feature>
<evidence type="ECO:0000313" key="12">
    <source>
        <dbReference type="EMBL" id="KAG5645061.1"/>
    </source>
</evidence>
<evidence type="ECO:0000313" key="13">
    <source>
        <dbReference type="Proteomes" id="UP000775547"/>
    </source>
</evidence>
<accession>A0A9P7KEP3</accession>
<reference evidence="12" key="2">
    <citation type="submission" date="2021-10" db="EMBL/GenBank/DDBJ databases">
        <title>Phylogenomics reveals ancestral predisposition of the termite-cultivated fungus Termitomyces towards a domesticated lifestyle.</title>
        <authorList>
            <person name="Auxier B."/>
            <person name="Grum-Grzhimaylo A."/>
            <person name="Cardenas M.E."/>
            <person name="Lodge J.D."/>
            <person name="Laessoe T."/>
            <person name="Pedersen O."/>
            <person name="Smith M.E."/>
            <person name="Kuyper T.W."/>
            <person name="Franco-Molano E.A."/>
            <person name="Baroni T.J."/>
            <person name="Aanen D.K."/>
        </authorList>
    </citation>
    <scope>NUCLEOTIDE SEQUENCE</scope>
    <source>
        <strain evidence="12">AP01</strain>
        <tissue evidence="12">Mycelium</tissue>
    </source>
</reference>
<feature type="transmembrane region" description="Helical" evidence="10">
    <location>
        <begin position="212"/>
        <end position="232"/>
    </location>
</feature>
<dbReference type="AlphaFoldDB" id="A0A9P7KEP3"/>
<dbReference type="PANTHER" id="PTHR22760">
    <property type="entry name" value="GLYCOSYLTRANSFERASE"/>
    <property type="match status" value="1"/>
</dbReference>
<dbReference type="Pfam" id="PF03901">
    <property type="entry name" value="Glyco_transf_22"/>
    <property type="match status" value="2"/>
</dbReference>
<keyword evidence="11" id="KW-0732">Signal</keyword>
<dbReference type="Proteomes" id="UP000775547">
    <property type="component" value="Unassembled WGS sequence"/>
</dbReference>
<comment type="similarity">
    <text evidence="2">Belongs to the glycosyltransferase 22 family. PIGB subfamily.</text>
</comment>
<keyword evidence="13" id="KW-1185">Reference proteome</keyword>
<keyword evidence="5 10" id="KW-0812">Transmembrane</keyword>
<feature type="transmembrane region" description="Helical" evidence="10">
    <location>
        <begin position="238"/>
        <end position="256"/>
    </location>
</feature>
<dbReference type="PANTHER" id="PTHR22760:SF4">
    <property type="entry name" value="GPI MANNOSYLTRANSFERASE 3"/>
    <property type="match status" value="1"/>
</dbReference>
<dbReference type="EMBL" id="JABCKV010000050">
    <property type="protein sequence ID" value="KAG5645061.1"/>
    <property type="molecule type" value="Genomic_DNA"/>
</dbReference>
<organism evidence="12 13">
    <name type="scientific">Asterophora parasitica</name>
    <dbReference type="NCBI Taxonomy" id="117018"/>
    <lineage>
        <taxon>Eukaryota</taxon>
        <taxon>Fungi</taxon>
        <taxon>Dikarya</taxon>
        <taxon>Basidiomycota</taxon>
        <taxon>Agaricomycotina</taxon>
        <taxon>Agaricomycetes</taxon>
        <taxon>Agaricomycetidae</taxon>
        <taxon>Agaricales</taxon>
        <taxon>Tricholomatineae</taxon>
        <taxon>Lyophyllaceae</taxon>
        <taxon>Asterophora</taxon>
    </lineage>
</organism>
<keyword evidence="3 10" id="KW-0328">Glycosyltransferase</keyword>
<evidence type="ECO:0000256" key="10">
    <source>
        <dbReference type="RuleBase" id="RU363075"/>
    </source>
</evidence>
<keyword evidence="6 10" id="KW-0256">Endoplasmic reticulum</keyword>
<comment type="function">
    <text evidence="9">Mannosyltransferase involved in glycosylphosphatidylinositol-anchor biosynthesis. Transfers the third mannose to Man2-GlcN-acyl-PI during GPI precursor assembly.</text>
</comment>
<dbReference type="OrthoDB" id="416834at2759"/>
<reference evidence="12" key="1">
    <citation type="submission" date="2020-07" db="EMBL/GenBank/DDBJ databases">
        <authorList>
            <person name="Nieuwenhuis M."/>
            <person name="Van De Peppel L.J.J."/>
        </authorList>
    </citation>
    <scope>NUCLEOTIDE SEQUENCE</scope>
    <source>
        <strain evidence="12">AP01</strain>
        <tissue evidence="12">Mycelium</tissue>
    </source>
</reference>
<evidence type="ECO:0000256" key="1">
    <source>
        <dbReference type="ARBA" id="ARBA00004477"/>
    </source>
</evidence>
<dbReference type="EC" id="2.4.1.-" evidence="10"/>
<evidence type="ECO:0000256" key="9">
    <source>
        <dbReference type="ARBA" id="ARBA00024708"/>
    </source>
</evidence>
<evidence type="ECO:0000256" key="2">
    <source>
        <dbReference type="ARBA" id="ARBA00006065"/>
    </source>
</evidence>
<keyword evidence="8 10" id="KW-0472">Membrane</keyword>
<evidence type="ECO:0000256" key="5">
    <source>
        <dbReference type="ARBA" id="ARBA00022692"/>
    </source>
</evidence>
<name>A0A9P7KEP3_9AGAR</name>
<protein>
    <recommendedName>
        <fullName evidence="10">Mannosyltransferase</fullName>
        <ecNumber evidence="10">2.4.1.-</ecNumber>
    </recommendedName>
</protein>
<feature type="signal peptide" evidence="11">
    <location>
        <begin position="1"/>
        <end position="22"/>
    </location>
</feature>
<comment type="subcellular location">
    <subcellularLocation>
        <location evidence="1 10">Endoplasmic reticulum membrane</location>
        <topology evidence="1 10">Multi-pass membrane protein</topology>
    </subcellularLocation>
</comment>
<dbReference type="GO" id="GO:0000026">
    <property type="term" value="F:alpha-1,2-mannosyltransferase activity"/>
    <property type="evidence" value="ECO:0007669"/>
    <property type="project" value="TreeGrafter"/>
</dbReference>
<evidence type="ECO:0000256" key="7">
    <source>
        <dbReference type="ARBA" id="ARBA00022989"/>
    </source>
</evidence>
<gene>
    <name evidence="12" type="ORF">DXG03_007151</name>
</gene>
<sequence>MTATRVALVVRVLIALCTRTVFQPDEYFQSLEPAHKAVFGYAQLTWEWLAPKPIRSIFYPALNIPIYWTLKASGLSEMPGIGSWLLVCAWNTNDTRVTLKRGRSTALGCCTAFLPQVRISGSAKSPVNGLVVNTCRQRIIATLALFSLDSLYYGRPTFTPWNFLMTNLSSVSLFYGSSPWHYYLVQALPILCTTALPFVLHGAWSVIFDRHAAALRNMLATIVWTIGIYSVAGHKEWRFIHPILPLLYILAAKSLVDLSDRRQEKTKLAANSSTHLLMRTLPPIRQAFLVFLSLTIPASLYVVLFYCSAPISVLSYIRSLPADDLHVGGIGFLMPCHSTPGHAYIHRKELVHGKMWSLGCEPPLQNQNLSTYRDQTDVFFRAPVEYLESRFPPRVDPSFPLSPYPASVPGAPTPEKHPWIHEWPRYLVFFGALLEHEGVQNLLEAKDYAEVWRKGRAWEGEGERKGGVRVWRWKGFF</sequence>
<evidence type="ECO:0000256" key="4">
    <source>
        <dbReference type="ARBA" id="ARBA00022679"/>
    </source>
</evidence>
<keyword evidence="4" id="KW-0808">Transferase</keyword>
<evidence type="ECO:0000256" key="3">
    <source>
        <dbReference type="ARBA" id="ARBA00022676"/>
    </source>
</evidence>
<dbReference type="GO" id="GO:0006506">
    <property type="term" value="P:GPI anchor biosynthetic process"/>
    <property type="evidence" value="ECO:0007669"/>
    <property type="project" value="TreeGrafter"/>
</dbReference>